<comment type="caution">
    <text evidence="1">The sequence shown here is derived from an EMBL/GenBank/DDBJ whole genome shotgun (WGS) entry which is preliminary data.</text>
</comment>
<name>A0ACC0QPW2_9HYPO</name>
<accession>A0ACC0QPW2</accession>
<reference evidence="1" key="1">
    <citation type="submission" date="2022-06" db="EMBL/GenBank/DDBJ databases">
        <title>Fusarium solani species complex genomes reveal bases of compartmentalisation and animal pathogenesis.</title>
        <authorList>
            <person name="Tsai I.J."/>
        </authorList>
    </citation>
    <scope>NUCLEOTIDE SEQUENCE</scope>
    <source>
        <strain evidence="1">Fu6.1</strain>
    </source>
</reference>
<dbReference type="EMBL" id="CM046509">
    <property type="protein sequence ID" value="KAI8663221.1"/>
    <property type="molecule type" value="Genomic_DNA"/>
</dbReference>
<gene>
    <name evidence="1" type="ORF">NCS57_00922400</name>
</gene>
<protein>
    <submittedName>
        <fullName evidence="1">Uncharacterized protein</fullName>
    </submittedName>
</protein>
<proteinExistence type="predicted"/>
<dbReference type="Proteomes" id="UP001065298">
    <property type="component" value="Chromosome 7"/>
</dbReference>
<evidence type="ECO:0000313" key="1">
    <source>
        <dbReference type="EMBL" id="KAI8663221.1"/>
    </source>
</evidence>
<evidence type="ECO:0000313" key="2">
    <source>
        <dbReference type="Proteomes" id="UP001065298"/>
    </source>
</evidence>
<organism evidence="1 2">
    <name type="scientific">Fusarium keratoplasticum</name>
    <dbReference type="NCBI Taxonomy" id="1328300"/>
    <lineage>
        <taxon>Eukaryota</taxon>
        <taxon>Fungi</taxon>
        <taxon>Dikarya</taxon>
        <taxon>Ascomycota</taxon>
        <taxon>Pezizomycotina</taxon>
        <taxon>Sordariomycetes</taxon>
        <taxon>Hypocreomycetidae</taxon>
        <taxon>Hypocreales</taxon>
        <taxon>Nectriaceae</taxon>
        <taxon>Fusarium</taxon>
        <taxon>Fusarium solani species complex</taxon>
    </lineage>
</organism>
<sequence length="275" mass="31110">MSARDALTPRVFLIRHGETEWAKSGRYTGITDIELTSVGIQQVSSVATTLVGPGKLVDPYRITHVFVSPRKRAKMTFELLQIPSSPPTADGEREVTYTEDIAEWDYGDYEGLKAGEIKELRKTRGLDQEREWNIWRDGCEGGETMQQVTERLDRLVSEIRNIQRPNMNGEKSADVLLVRSHPPLFHPFLWTLAAPLVSPAFVFMADGWESQVAHGLILRCFIKRWLHWPIDFSFPMMLDPGAVTVLSYKNNNVDEPALHVGMALPPLEGTHQNES</sequence>
<keyword evidence="2" id="KW-1185">Reference proteome</keyword>